<gene>
    <name evidence="2" type="ORF">ABIC99_002063</name>
    <name evidence="3" type="ORF">EWH46_05010</name>
</gene>
<dbReference type="OrthoDB" id="149912at2"/>
<dbReference type="GO" id="GO:0016020">
    <property type="term" value="C:membrane"/>
    <property type="evidence" value="ECO:0007669"/>
    <property type="project" value="TreeGrafter"/>
</dbReference>
<evidence type="ECO:0000313" key="3">
    <source>
        <dbReference type="EMBL" id="QEN00206.1"/>
    </source>
</evidence>
<dbReference type="InterPro" id="IPR050266">
    <property type="entry name" value="AB_hydrolase_sf"/>
</dbReference>
<evidence type="ECO:0000313" key="5">
    <source>
        <dbReference type="Proteomes" id="UP001549111"/>
    </source>
</evidence>
<reference evidence="3 4" key="1">
    <citation type="submission" date="2019-02" db="EMBL/GenBank/DDBJ databases">
        <title>Complete Genome Sequence and Methylome Analysis of Sphaerotilus natans subsp. sulfidivorans D-507.</title>
        <authorList>
            <person name="Fomenkov A."/>
            <person name="Gridneva E."/>
            <person name="Smolyakov D."/>
            <person name="Dubinina G."/>
            <person name="Vincze T."/>
            <person name="Grabovich M."/>
            <person name="Roberts R.J."/>
        </authorList>
    </citation>
    <scope>NUCLEOTIDE SEQUENCE [LARGE SCALE GENOMIC DNA]</scope>
    <source>
        <strain evidence="3 4">D-507</strain>
    </source>
</reference>
<name>A0A5C1PZX1_9BURK</name>
<keyword evidence="5" id="KW-1185">Reference proteome</keyword>
<dbReference type="PRINTS" id="PR00412">
    <property type="entry name" value="EPOXHYDRLASE"/>
</dbReference>
<dbReference type="PANTHER" id="PTHR43798:SF33">
    <property type="entry name" value="HYDROLASE, PUTATIVE (AFU_ORTHOLOGUE AFUA_2G14860)-RELATED"/>
    <property type="match status" value="1"/>
</dbReference>
<evidence type="ECO:0000313" key="2">
    <source>
        <dbReference type="EMBL" id="MET3604249.1"/>
    </source>
</evidence>
<dbReference type="KEGG" id="snn:EWH46_05010"/>
<feature type="domain" description="AB hydrolase-1" evidence="1">
    <location>
        <begin position="48"/>
        <end position="315"/>
    </location>
</feature>
<dbReference type="Gene3D" id="3.40.50.1820">
    <property type="entry name" value="alpha/beta hydrolase"/>
    <property type="match status" value="1"/>
</dbReference>
<dbReference type="EMBL" id="CP035708">
    <property type="protein sequence ID" value="QEN00206.1"/>
    <property type="molecule type" value="Genomic_DNA"/>
</dbReference>
<accession>A0A5C1PZX1</accession>
<dbReference type="InterPro" id="IPR029058">
    <property type="entry name" value="AB_hydrolase_fold"/>
</dbReference>
<dbReference type="InterPro" id="IPR000639">
    <property type="entry name" value="Epox_hydrolase-like"/>
</dbReference>
<dbReference type="Proteomes" id="UP000323522">
    <property type="component" value="Chromosome"/>
</dbReference>
<dbReference type="AlphaFoldDB" id="A0A5C1PZX1"/>
<dbReference type="EMBL" id="JBEPLS010000006">
    <property type="protein sequence ID" value="MET3604249.1"/>
    <property type="molecule type" value="Genomic_DNA"/>
</dbReference>
<organism evidence="3 4">
    <name type="scientific">Sphaerotilus sulfidivorans</name>
    <dbReference type="NCBI Taxonomy" id="639200"/>
    <lineage>
        <taxon>Bacteria</taxon>
        <taxon>Pseudomonadati</taxon>
        <taxon>Pseudomonadota</taxon>
        <taxon>Betaproteobacteria</taxon>
        <taxon>Burkholderiales</taxon>
        <taxon>Sphaerotilaceae</taxon>
        <taxon>Sphaerotilus</taxon>
    </lineage>
</organism>
<protein>
    <submittedName>
        <fullName evidence="3">Alpha/beta fold hydrolase</fullName>
    </submittedName>
    <submittedName>
        <fullName evidence="2">Pimeloyl-ACP methyl ester carboxylesterase</fullName>
    </submittedName>
</protein>
<dbReference type="SUPFAM" id="SSF53474">
    <property type="entry name" value="alpha/beta-Hydrolases"/>
    <property type="match status" value="1"/>
</dbReference>
<dbReference type="PANTHER" id="PTHR43798">
    <property type="entry name" value="MONOACYLGLYCEROL LIPASE"/>
    <property type="match status" value="1"/>
</dbReference>
<dbReference type="InterPro" id="IPR000073">
    <property type="entry name" value="AB_hydrolase_1"/>
</dbReference>
<evidence type="ECO:0000313" key="4">
    <source>
        <dbReference type="Proteomes" id="UP000323522"/>
    </source>
</evidence>
<dbReference type="GO" id="GO:0016787">
    <property type="term" value="F:hydrolase activity"/>
    <property type="evidence" value="ECO:0007669"/>
    <property type="project" value="UniProtKB-KW"/>
</dbReference>
<proteinExistence type="predicted"/>
<reference evidence="2 5" key="2">
    <citation type="submission" date="2024-06" db="EMBL/GenBank/DDBJ databases">
        <title>Genomic Encyclopedia of Type Strains, Phase IV (KMG-IV): sequencing the most valuable type-strain genomes for metagenomic binning, comparative biology and taxonomic classification.</title>
        <authorList>
            <person name="Goeker M."/>
        </authorList>
    </citation>
    <scope>NUCLEOTIDE SEQUENCE [LARGE SCALE GENOMIC DNA]</scope>
    <source>
        <strain evidence="2 5">D-501</strain>
    </source>
</reference>
<evidence type="ECO:0000259" key="1">
    <source>
        <dbReference type="Pfam" id="PF00561"/>
    </source>
</evidence>
<sequence length="356" mass="39301">MHTSTATPAPALPYVPRRRARSLFVPLRGLRCHVMTWGEPALATPERPPLVLVHGWMDVGASFQFLVDALDALEARDGGGAARFIIAPDWRGFGRSDSAPGGQRTDTFWFPDYLADLDALLRAPGLGLAHEPVVDLVGHSMGGNVAMMYAGIRPARVRRLVNLEGFGLPQSHPAQAPGRYAQWLDQLREPATLRDYDSLDAVAARLRKNNPRLRTDFADWLAPHWSRRNEAGRFEILGDPAHKQLNPVLYRKEEAVACWSRITAPVLWVEGRQTDVSKWWGDRYPREDFEARLAAVPQLARATLDDCGHMLHHDQPEALAGWMAGHLGAAPRGPGHALAAGDARFGCGRHQTPSIS</sequence>
<dbReference type="Proteomes" id="UP001549111">
    <property type="component" value="Unassembled WGS sequence"/>
</dbReference>
<dbReference type="PRINTS" id="PR00111">
    <property type="entry name" value="ABHYDROLASE"/>
</dbReference>
<keyword evidence="3" id="KW-0378">Hydrolase</keyword>
<dbReference type="Pfam" id="PF00561">
    <property type="entry name" value="Abhydrolase_1"/>
    <property type="match status" value="1"/>
</dbReference>
<dbReference type="RefSeq" id="WP_149502949.1">
    <property type="nucleotide sequence ID" value="NZ_CP035708.1"/>
</dbReference>